<dbReference type="InterPro" id="IPR001753">
    <property type="entry name" value="Enoyl-CoA_hydra/iso"/>
</dbReference>
<reference evidence="9 10" key="1">
    <citation type="submission" date="2022-11" db="UniProtKB">
        <authorList>
            <consortium name="WormBaseParasite"/>
        </authorList>
    </citation>
    <scope>IDENTIFICATION</scope>
</reference>
<sequence length="312" mass="34407">MENLRLETNFICEAPTQIRKDYFINSFLELHLSRKIMEMGKKYFSSHNKITAQPTSLVLKDRVGKSNNVALLTLNRPEVFNALSEQLLKELNMALEDCSADESIVVVVLTGSHRAFSAGADIKEMGELRFVDVHKSGLLGDWSVLTTLRKPIIAAVNGVAFGGGCELALMCDIIYASEKALFAQPEIKIGTIPGAGGTQRWTRVAGKSLTMELCLTGDKISAKEAKQCGIVSKVFPPEKVVEEAINLADRIAQNSVLVTSMVKQAVNSVYETTLQQGIAVERALFHATFATEDRKEGMRAFIEKRPPKWTNE</sequence>
<dbReference type="SUPFAM" id="SSF52096">
    <property type="entry name" value="ClpP/crotonase"/>
    <property type="match status" value="1"/>
</dbReference>
<evidence type="ECO:0000256" key="2">
    <source>
        <dbReference type="ARBA" id="ARBA00012076"/>
    </source>
</evidence>
<protein>
    <recommendedName>
        <fullName evidence="6">Probable enoyl-CoA hydratase, mitochondrial</fullName>
        <ecNumber evidence="2">4.2.1.17</ecNumber>
    </recommendedName>
</protein>
<dbReference type="InterPro" id="IPR029045">
    <property type="entry name" value="ClpP/crotonase-like_dom_sf"/>
</dbReference>
<keyword evidence="8" id="KW-1185">Reference proteome</keyword>
<dbReference type="GO" id="GO:0006635">
    <property type="term" value="P:fatty acid beta-oxidation"/>
    <property type="evidence" value="ECO:0007669"/>
    <property type="project" value="TreeGrafter"/>
</dbReference>
<dbReference type="FunFam" id="1.10.12.10:FF:000001">
    <property type="entry name" value="Probable enoyl-CoA hydratase, mitochondrial"/>
    <property type="match status" value="1"/>
</dbReference>
<evidence type="ECO:0000313" key="8">
    <source>
        <dbReference type="Proteomes" id="UP000887569"/>
    </source>
</evidence>
<dbReference type="GO" id="GO:0005739">
    <property type="term" value="C:mitochondrion"/>
    <property type="evidence" value="ECO:0007669"/>
    <property type="project" value="TreeGrafter"/>
</dbReference>
<evidence type="ECO:0000256" key="6">
    <source>
        <dbReference type="ARBA" id="ARBA00073937"/>
    </source>
</evidence>
<dbReference type="AlphaFoldDB" id="A0A914ZUY1"/>
<comment type="similarity">
    <text evidence="1 7">Belongs to the enoyl-CoA hydratase/isomerase family.</text>
</comment>
<dbReference type="WBParaSite" id="PgB17_g061_t01">
    <property type="protein sequence ID" value="PgB17_g061_t01"/>
    <property type="gene ID" value="PgB17_g061"/>
</dbReference>
<dbReference type="FunFam" id="3.90.226.10:FF:000019">
    <property type="entry name" value="Enoyl-CoA hydratase, mitochondrial"/>
    <property type="match status" value="1"/>
</dbReference>
<evidence type="ECO:0000256" key="7">
    <source>
        <dbReference type="RuleBase" id="RU003707"/>
    </source>
</evidence>
<dbReference type="GO" id="GO:0004300">
    <property type="term" value="F:enoyl-CoA hydratase activity"/>
    <property type="evidence" value="ECO:0007669"/>
    <property type="project" value="UniProtKB-EC"/>
</dbReference>
<dbReference type="Gene3D" id="1.10.12.10">
    <property type="entry name" value="Lyase 2-enoyl-coa Hydratase, Chain A, domain 2"/>
    <property type="match status" value="1"/>
</dbReference>
<dbReference type="Gene3D" id="3.90.226.10">
    <property type="entry name" value="2-enoyl-CoA Hydratase, Chain A, domain 1"/>
    <property type="match status" value="1"/>
</dbReference>
<organism evidence="8 9">
    <name type="scientific">Parascaris univalens</name>
    <name type="common">Nematode worm</name>
    <dbReference type="NCBI Taxonomy" id="6257"/>
    <lineage>
        <taxon>Eukaryota</taxon>
        <taxon>Metazoa</taxon>
        <taxon>Ecdysozoa</taxon>
        <taxon>Nematoda</taxon>
        <taxon>Chromadorea</taxon>
        <taxon>Rhabditida</taxon>
        <taxon>Spirurina</taxon>
        <taxon>Ascaridomorpha</taxon>
        <taxon>Ascaridoidea</taxon>
        <taxon>Ascarididae</taxon>
        <taxon>Parascaris</taxon>
    </lineage>
</organism>
<keyword evidence="4" id="KW-0443">Lipid metabolism</keyword>
<dbReference type="CDD" id="cd06558">
    <property type="entry name" value="crotonase-like"/>
    <property type="match status" value="1"/>
</dbReference>
<proteinExistence type="inferred from homology"/>
<keyword evidence="3" id="KW-0276">Fatty acid metabolism</keyword>
<name>A0A914ZUY1_PARUN</name>
<evidence type="ECO:0000313" key="9">
    <source>
        <dbReference type="WBParaSite" id="PgB17_g061_t01"/>
    </source>
</evidence>
<dbReference type="InterPro" id="IPR018376">
    <property type="entry name" value="Enoyl-CoA_hyd/isom_CS"/>
</dbReference>
<evidence type="ECO:0000313" key="10">
    <source>
        <dbReference type="WBParaSite" id="PgB17_g061_t02"/>
    </source>
</evidence>
<dbReference type="PANTHER" id="PTHR11941">
    <property type="entry name" value="ENOYL-COA HYDRATASE-RELATED"/>
    <property type="match status" value="1"/>
</dbReference>
<evidence type="ECO:0000256" key="1">
    <source>
        <dbReference type="ARBA" id="ARBA00005254"/>
    </source>
</evidence>
<dbReference type="Proteomes" id="UP000887569">
    <property type="component" value="Unplaced"/>
</dbReference>
<dbReference type="PROSITE" id="PS00166">
    <property type="entry name" value="ENOYL_COA_HYDRATASE"/>
    <property type="match status" value="1"/>
</dbReference>
<dbReference type="Pfam" id="PF00378">
    <property type="entry name" value="ECH_1"/>
    <property type="match status" value="1"/>
</dbReference>
<keyword evidence="5" id="KW-0456">Lyase</keyword>
<dbReference type="PANTHER" id="PTHR11941:SF54">
    <property type="entry name" value="ENOYL-COA HYDRATASE, MITOCHONDRIAL"/>
    <property type="match status" value="1"/>
</dbReference>
<dbReference type="EC" id="4.2.1.17" evidence="2"/>
<accession>A0A914ZUY1</accession>
<evidence type="ECO:0000256" key="5">
    <source>
        <dbReference type="ARBA" id="ARBA00023239"/>
    </source>
</evidence>
<dbReference type="InterPro" id="IPR014748">
    <property type="entry name" value="Enoyl-CoA_hydra_C"/>
</dbReference>
<evidence type="ECO:0000256" key="3">
    <source>
        <dbReference type="ARBA" id="ARBA00022832"/>
    </source>
</evidence>
<dbReference type="WBParaSite" id="PgB17_g061_t02">
    <property type="protein sequence ID" value="PgB17_g061_t02"/>
    <property type="gene ID" value="PgB17_g061"/>
</dbReference>
<evidence type="ECO:0000256" key="4">
    <source>
        <dbReference type="ARBA" id="ARBA00023098"/>
    </source>
</evidence>